<proteinExistence type="predicted"/>
<protein>
    <recommendedName>
        <fullName evidence="2">Methyltransferase domain-containing protein</fullName>
    </recommendedName>
</protein>
<dbReference type="InterPro" id="IPR029063">
    <property type="entry name" value="SAM-dependent_MTases_sf"/>
</dbReference>
<dbReference type="AlphaFoldDB" id="A0A0F9F220"/>
<reference evidence="1" key="1">
    <citation type="journal article" date="2015" name="Nature">
        <title>Complex archaea that bridge the gap between prokaryotes and eukaryotes.</title>
        <authorList>
            <person name="Spang A."/>
            <person name="Saw J.H."/>
            <person name="Jorgensen S.L."/>
            <person name="Zaremba-Niedzwiedzka K."/>
            <person name="Martijn J."/>
            <person name="Lind A.E."/>
            <person name="van Eijk R."/>
            <person name="Schleper C."/>
            <person name="Guy L."/>
            <person name="Ettema T.J."/>
        </authorList>
    </citation>
    <scope>NUCLEOTIDE SEQUENCE</scope>
</reference>
<name>A0A0F9F220_9ZZZZ</name>
<organism evidence="1">
    <name type="scientific">marine sediment metagenome</name>
    <dbReference type="NCBI Taxonomy" id="412755"/>
    <lineage>
        <taxon>unclassified sequences</taxon>
        <taxon>metagenomes</taxon>
        <taxon>ecological metagenomes</taxon>
    </lineage>
</organism>
<gene>
    <name evidence="1" type="ORF">LCGC14_2005290</name>
</gene>
<dbReference type="SUPFAM" id="SSF53335">
    <property type="entry name" value="S-adenosyl-L-methionine-dependent methyltransferases"/>
    <property type="match status" value="1"/>
</dbReference>
<accession>A0A0F9F220</accession>
<evidence type="ECO:0008006" key="2">
    <source>
        <dbReference type="Google" id="ProtNLM"/>
    </source>
</evidence>
<dbReference type="Pfam" id="PF13578">
    <property type="entry name" value="Methyltransf_24"/>
    <property type="match status" value="1"/>
</dbReference>
<evidence type="ECO:0000313" key="1">
    <source>
        <dbReference type="EMBL" id="KKL80384.1"/>
    </source>
</evidence>
<sequence length="216" mass="24601">MTDARRSLRLTDNRQALCATLKREYPAWATLIAEVRQHVPRHHKEVWEEIAVAIALLASQYNRRDARLLEWGTNRGFTAAVLRLAAPEAEVTTLEPNRSLRRTARTHLTSLDIHVRPETSAAYLEVDDHTYDMIFVDGDHKHISADLPWYNRLVTGGLFLHHDFSPAGSSRPCPRVYKALNEFAAQLDHPADVQIVDDTGTGIAGWYRREGETLIW</sequence>
<dbReference type="EMBL" id="LAZR01022867">
    <property type="protein sequence ID" value="KKL80384.1"/>
    <property type="molecule type" value="Genomic_DNA"/>
</dbReference>
<dbReference type="Gene3D" id="3.40.50.150">
    <property type="entry name" value="Vaccinia Virus protein VP39"/>
    <property type="match status" value="1"/>
</dbReference>
<comment type="caution">
    <text evidence="1">The sequence shown here is derived from an EMBL/GenBank/DDBJ whole genome shotgun (WGS) entry which is preliminary data.</text>
</comment>